<dbReference type="SMART" id="SM00479">
    <property type="entry name" value="EXOIII"/>
    <property type="match status" value="1"/>
</dbReference>
<evidence type="ECO:0000313" key="12">
    <source>
        <dbReference type="EMBL" id="KAI2648659.1"/>
    </source>
</evidence>
<keyword evidence="6" id="KW-0378">Hydrolase</keyword>
<dbReference type="Gene3D" id="3.30.420.10">
    <property type="entry name" value="Ribonuclease H-like superfamily/Ribonuclease H"/>
    <property type="match status" value="1"/>
</dbReference>
<dbReference type="InterPro" id="IPR036397">
    <property type="entry name" value="RNaseH_sf"/>
</dbReference>
<evidence type="ECO:0000256" key="5">
    <source>
        <dbReference type="ARBA" id="ARBA00022723"/>
    </source>
</evidence>
<accession>A0ABQ8LED9</accession>
<protein>
    <recommendedName>
        <fullName evidence="3">exodeoxyribonuclease III</fullName>
        <ecNumber evidence="3">3.1.11.2</ecNumber>
    </recommendedName>
</protein>
<keyword evidence="4" id="KW-0540">Nuclease</keyword>
<proteinExistence type="inferred from homology"/>
<dbReference type="Proteomes" id="UP000830375">
    <property type="component" value="Unassembled WGS sequence"/>
</dbReference>
<evidence type="ECO:0000256" key="3">
    <source>
        <dbReference type="ARBA" id="ARBA00012115"/>
    </source>
</evidence>
<keyword evidence="10" id="KW-0472">Membrane</keyword>
<dbReference type="PANTHER" id="PTHR13058">
    <property type="entry name" value="THREE PRIME REPAIR EXONUCLEASE 1, 2"/>
    <property type="match status" value="1"/>
</dbReference>
<evidence type="ECO:0000256" key="4">
    <source>
        <dbReference type="ARBA" id="ARBA00022722"/>
    </source>
</evidence>
<keyword evidence="13" id="KW-1185">Reference proteome</keyword>
<keyword evidence="7" id="KW-0269">Exonuclease</keyword>
<comment type="caution">
    <text evidence="12">The sequence shown here is derived from an EMBL/GenBank/DDBJ whole genome shotgun (WGS) entry which is preliminary data.</text>
</comment>
<keyword evidence="10" id="KW-1133">Transmembrane helix</keyword>
<organism evidence="12 13">
    <name type="scientific">Labeo rohita</name>
    <name type="common">Indian major carp</name>
    <name type="synonym">Cyprinus rohita</name>
    <dbReference type="NCBI Taxonomy" id="84645"/>
    <lineage>
        <taxon>Eukaryota</taxon>
        <taxon>Metazoa</taxon>
        <taxon>Chordata</taxon>
        <taxon>Craniata</taxon>
        <taxon>Vertebrata</taxon>
        <taxon>Euteleostomi</taxon>
        <taxon>Actinopterygii</taxon>
        <taxon>Neopterygii</taxon>
        <taxon>Teleostei</taxon>
        <taxon>Ostariophysi</taxon>
        <taxon>Cypriniformes</taxon>
        <taxon>Cyprinidae</taxon>
        <taxon>Labeoninae</taxon>
        <taxon>Labeonini</taxon>
        <taxon>Labeo</taxon>
    </lineage>
</organism>
<gene>
    <name evidence="12" type="ORF">H4Q32_018815</name>
</gene>
<comment type="catalytic activity">
    <reaction evidence="1">
        <text>Exonucleolytic cleavage in the 3'- to 5'-direction to yield nucleoside 5'-phosphates.</text>
        <dbReference type="EC" id="3.1.11.2"/>
    </reaction>
</comment>
<dbReference type="PANTHER" id="PTHR13058:SF22">
    <property type="entry name" value="EXODEOXYRIBONUCLEASE III"/>
    <property type="match status" value="1"/>
</dbReference>
<reference evidence="12 13" key="1">
    <citation type="submission" date="2022-01" db="EMBL/GenBank/DDBJ databases">
        <title>A high-quality chromosome-level genome assembly of rohu carp, Labeo rohita.</title>
        <authorList>
            <person name="Arick M.A. II"/>
            <person name="Hsu C.-Y."/>
            <person name="Magbanua Z."/>
            <person name="Pechanova O."/>
            <person name="Grover C."/>
            <person name="Miller E."/>
            <person name="Thrash A."/>
            <person name="Ezzel L."/>
            <person name="Alam S."/>
            <person name="Benzie J."/>
            <person name="Hamilton M."/>
            <person name="Karsi A."/>
            <person name="Lawrence M.L."/>
            <person name="Peterson D.G."/>
        </authorList>
    </citation>
    <scope>NUCLEOTIDE SEQUENCE [LARGE SCALE GENOMIC DNA]</scope>
    <source>
        <strain evidence="13">BAU-BD-2019</strain>
        <tissue evidence="12">Blood</tissue>
    </source>
</reference>
<dbReference type="EMBL" id="JACTAM010000025">
    <property type="protein sequence ID" value="KAI2648659.1"/>
    <property type="molecule type" value="Genomic_DNA"/>
</dbReference>
<comment type="cofactor">
    <cofactor evidence="2">
        <name>Mg(2+)</name>
        <dbReference type="ChEBI" id="CHEBI:18420"/>
    </cofactor>
</comment>
<evidence type="ECO:0000259" key="11">
    <source>
        <dbReference type="SMART" id="SM00479"/>
    </source>
</evidence>
<evidence type="ECO:0000256" key="9">
    <source>
        <dbReference type="ARBA" id="ARBA00025769"/>
    </source>
</evidence>
<evidence type="ECO:0000256" key="7">
    <source>
        <dbReference type="ARBA" id="ARBA00022839"/>
    </source>
</evidence>
<evidence type="ECO:0000313" key="13">
    <source>
        <dbReference type="Proteomes" id="UP000830375"/>
    </source>
</evidence>
<dbReference type="InterPro" id="IPR040393">
    <property type="entry name" value="TREX1/2"/>
</dbReference>
<evidence type="ECO:0000256" key="2">
    <source>
        <dbReference type="ARBA" id="ARBA00001946"/>
    </source>
</evidence>
<evidence type="ECO:0000256" key="8">
    <source>
        <dbReference type="ARBA" id="ARBA00022842"/>
    </source>
</evidence>
<evidence type="ECO:0000256" key="1">
    <source>
        <dbReference type="ARBA" id="ARBA00000493"/>
    </source>
</evidence>
<evidence type="ECO:0000256" key="10">
    <source>
        <dbReference type="SAM" id="Phobius"/>
    </source>
</evidence>
<comment type="similarity">
    <text evidence="9">Belongs to the exonuclease superfamily. TREX family.</text>
</comment>
<keyword evidence="5" id="KW-0479">Metal-binding</keyword>
<sequence>MKDVQGERSAGNHLKRSLIDLIMYLISVFPWLFRWLVSGNAMIRDDEETPVFFDLETTGLDTSACDIVQLSAVSGDRTFNAYLLPRCTMTDGASRVTGLTVDGPDLLFKRRRVQTVPHARALSDFILFLKTFNRPFLVGHNSKRFDWPILTRVLEQFDLLEEFEGAVSGCVDTLGLSREMFRLPKYSQPFLVQHFLQESYGAHDATEDVRTLQDLYRVWKPSEELVKKHKVIL</sequence>
<dbReference type="InterPro" id="IPR012337">
    <property type="entry name" value="RNaseH-like_sf"/>
</dbReference>
<feature type="domain" description="Exonuclease" evidence="11">
    <location>
        <begin position="49"/>
        <end position="225"/>
    </location>
</feature>
<dbReference type="CDD" id="cd06127">
    <property type="entry name" value="DEDDh"/>
    <property type="match status" value="1"/>
</dbReference>
<dbReference type="SUPFAM" id="SSF53098">
    <property type="entry name" value="Ribonuclease H-like"/>
    <property type="match status" value="1"/>
</dbReference>
<name>A0ABQ8LED9_LABRO</name>
<dbReference type="InterPro" id="IPR013520">
    <property type="entry name" value="Ribonucl_H"/>
</dbReference>
<feature type="transmembrane region" description="Helical" evidence="10">
    <location>
        <begin position="21"/>
        <end position="37"/>
    </location>
</feature>
<evidence type="ECO:0000256" key="6">
    <source>
        <dbReference type="ARBA" id="ARBA00022801"/>
    </source>
</evidence>
<dbReference type="Pfam" id="PF00929">
    <property type="entry name" value="RNase_T"/>
    <property type="match status" value="1"/>
</dbReference>
<keyword evidence="8" id="KW-0460">Magnesium</keyword>
<dbReference type="EC" id="3.1.11.2" evidence="3"/>
<keyword evidence="10" id="KW-0812">Transmembrane</keyword>